<dbReference type="EMBL" id="MVHP01000004">
    <property type="protein sequence ID" value="ORA67930.1"/>
    <property type="molecule type" value="Genomic_DNA"/>
</dbReference>
<dbReference type="STRING" id="81858.BST23_06060"/>
<reference evidence="5 6" key="1">
    <citation type="submission" date="2017-02" db="EMBL/GenBank/DDBJ databases">
        <title>The new phylogeny of genus Mycobacterium.</title>
        <authorList>
            <person name="Tortoli E."/>
            <person name="Trovato A."/>
            <person name="Cirillo D.M."/>
        </authorList>
    </citation>
    <scope>NUCLEOTIDE SEQUENCE [LARGE SCALE GENOMIC DNA]</scope>
    <source>
        <strain evidence="5 6">FI-09383</strain>
    </source>
</reference>
<keyword evidence="2" id="KW-0328">Glycosyltransferase</keyword>
<dbReference type="OrthoDB" id="9787979at2"/>
<organism evidence="5 6">
    <name type="scientific">Mycolicibacterium elephantis</name>
    <dbReference type="NCBI Taxonomy" id="81858"/>
    <lineage>
        <taxon>Bacteria</taxon>
        <taxon>Bacillati</taxon>
        <taxon>Actinomycetota</taxon>
        <taxon>Actinomycetes</taxon>
        <taxon>Mycobacteriales</taxon>
        <taxon>Mycobacteriaceae</taxon>
        <taxon>Mycolicibacterium</taxon>
    </lineage>
</organism>
<comment type="caution">
    <text evidence="5">The sequence shown here is derived from an EMBL/GenBank/DDBJ whole genome shotgun (WGS) entry which is preliminary data.</text>
</comment>
<protein>
    <submittedName>
        <fullName evidence="5">Transferase</fullName>
    </submittedName>
</protein>
<dbReference type="InterPro" id="IPR050834">
    <property type="entry name" value="Glycosyltransf_2"/>
</dbReference>
<dbReference type="Pfam" id="PF00535">
    <property type="entry name" value="Glycos_transf_2"/>
    <property type="match status" value="1"/>
</dbReference>
<dbReference type="PANTHER" id="PTHR43685">
    <property type="entry name" value="GLYCOSYLTRANSFERASE"/>
    <property type="match status" value="1"/>
</dbReference>
<evidence type="ECO:0000256" key="1">
    <source>
        <dbReference type="ARBA" id="ARBA00006739"/>
    </source>
</evidence>
<keyword evidence="3 5" id="KW-0808">Transferase</keyword>
<dbReference type="AlphaFoldDB" id="A0A1X0D870"/>
<sequence>MTPSDTTFVIASRNRATELAVVVGRLLDTTACPIVVVDNASEDHSVALMRRLATRSAHRLRLIELDTNRGAVGRNFGVAACTTPYVAFSDDDSWWTPESPEIGAELFDRHPSVGLLAARTIVWPQRCEDPFAGLLADSALGRRDDLPGPSVLGFMSCAAMVRVSAFQQAGGFSDILHFRGEEQLLAWDLAASGWDLCYCPQLTAIHQPSQVRATTAAQDARVLRNSVLTTWLRRPIAQCLGATRHLLRGAIRDREHARGAAEAILKLPAVLRQRRRLPASVEDAVSTLEAQ</sequence>
<proteinExistence type="inferred from homology"/>
<evidence type="ECO:0000256" key="3">
    <source>
        <dbReference type="ARBA" id="ARBA00022679"/>
    </source>
</evidence>
<name>A0A1X0D870_9MYCO</name>
<evidence type="ECO:0000259" key="4">
    <source>
        <dbReference type="Pfam" id="PF00535"/>
    </source>
</evidence>
<comment type="similarity">
    <text evidence="1">Belongs to the glycosyltransferase 2 family.</text>
</comment>
<dbReference type="RefSeq" id="WP_083042596.1">
    <property type="nucleotide sequence ID" value="NZ_MVHP01000004.1"/>
</dbReference>
<dbReference type="GO" id="GO:0016757">
    <property type="term" value="F:glycosyltransferase activity"/>
    <property type="evidence" value="ECO:0007669"/>
    <property type="project" value="UniProtKB-KW"/>
</dbReference>
<evidence type="ECO:0000313" key="6">
    <source>
        <dbReference type="Proteomes" id="UP000192772"/>
    </source>
</evidence>
<dbReference type="InterPro" id="IPR029044">
    <property type="entry name" value="Nucleotide-diphossugar_trans"/>
</dbReference>
<evidence type="ECO:0000313" key="5">
    <source>
        <dbReference type="EMBL" id="ORA67930.1"/>
    </source>
</evidence>
<evidence type="ECO:0000256" key="2">
    <source>
        <dbReference type="ARBA" id="ARBA00022676"/>
    </source>
</evidence>
<dbReference type="PANTHER" id="PTHR43685:SF5">
    <property type="entry name" value="GLYCOSYLTRANSFERASE EPSE-RELATED"/>
    <property type="match status" value="1"/>
</dbReference>
<dbReference type="InterPro" id="IPR001173">
    <property type="entry name" value="Glyco_trans_2-like"/>
</dbReference>
<dbReference type="SUPFAM" id="SSF53448">
    <property type="entry name" value="Nucleotide-diphospho-sugar transferases"/>
    <property type="match status" value="1"/>
</dbReference>
<feature type="domain" description="Glycosyltransferase 2-like" evidence="4">
    <location>
        <begin position="8"/>
        <end position="167"/>
    </location>
</feature>
<gene>
    <name evidence="5" type="ORF">BST23_06060</name>
</gene>
<dbReference type="Gene3D" id="3.90.550.10">
    <property type="entry name" value="Spore Coat Polysaccharide Biosynthesis Protein SpsA, Chain A"/>
    <property type="match status" value="1"/>
</dbReference>
<dbReference type="Proteomes" id="UP000192772">
    <property type="component" value="Unassembled WGS sequence"/>
</dbReference>
<accession>A0A1X0D870</accession>